<dbReference type="PANTHER" id="PTHR19876">
    <property type="entry name" value="COATOMER"/>
    <property type="match status" value="1"/>
</dbReference>
<dbReference type="Pfam" id="PF00400">
    <property type="entry name" value="WD40"/>
    <property type="match status" value="2"/>
</dbReference>
<keyword evidence="4" id="KW-1133">Transmembrane helix</keyword>
<organism evidence="5 6">
    <name type="scientific">Reticulomyxa filosa</name>
    <dbReference type="NCBI Taxonomy" id="46433"/>
    <lineage>
        <taxon>Eukaryota</taxon>
        <taxon>Sar</taxon>
        <taxon>Rhizaria</taxon>
        <taxon>Retaria</taxon>
        <taxon>Foraminifera</taxon>
        <taxon>Monothalamids</taxon>
        <taxon>Reticulomyxidae</taxon>
        <taxon>Reticulomyxa</taxon>
    </lineage>
</organism>
<sequence length="338" mass="38864">MLRVSNKRKTDSIAERNIFSIPRILPHLSGISAILTLVIAKFVGKISLLKKFKCKKNNVITCNLNTKNPLNQYISSFVFHLIKTNKQMYFQLHSLCLDAETSKSLHFFKGYKCLVWCVYISQSQSHNKNGNNKINNIIVIGGNIYTICSRSCDHTVRICDIETTKQLNVLKGHTYYVRSIKYRSSEMLNTILSGSADNTARLWDIRSGKQIQVFNGHTVYVNAVEYSPFVINDIIGNSNVICSGSIDNTIRFCDVRSNKDYLFIIKGDQEDAGVICIKFINLKKKSNLYSISCKIFFDDFRKAIHQLLTTNTHFQANRKKLELLKLRTERKNKLYKYV</sequence>
<proteinExistence type="predicted"/>
<accession>X6MKR6</accession>
<keyword evidence="1 3" id="KW-0853">WD repeat</keyword>
<dbReference type="PROSITE" id="PS50082">
    <property type="entry name" value="WD_REPEATS_2"/>
    <property type="match status" value="1"/>
</dbReference>
<dbReference type="InterPro" id="IPR015943">
    <property type="entry name" value="WD40/YVTN_repeat-like_dom_sf"/>
</dbReference>
<feature type="transmembrane region" description="Helical" evidence="4">
    <location>
        <begin position="24"/>
        <end position="43"/>
    </location>
</feature>
<keyword evidence="2" id="KW-0677">Repeat</keyword>
<dbReference type="SMART" id="SM00320">
    <property type="entry name" value="WD40"/>
    <property type="match status" value="3"/>
</dbReference>
<evidence type="ECO:0000256" key="3">
    <source>
        <dbReference type="PROSITE-ProRule" id="PRU00221"/>
    </source>
</evidence>
<evidence type="ECO:0000313" key="5">
    <source>
        <dbReference type="EMBL" id="ETO14047.1"/>
    </source>
</evidence>
<dbReference type="GO" id="GO:0006891">
    <property type="term" value="P:intra-Golgi vesicle-mediated transport"/>
    <property type="evidence" value="ECO:0007669"/>
    <property type="project" value="TreeGrafter"/>
</dbReference>
<dbReference type="PROSITE" id="PS00678">
    <property type="entry name" value="WD_REPEATS_1"/>
    <property type="match status" value="1"/>
</dbReference>
<dbReference type="Gene3D" id="2.130.10.10">
    <property type="entry name" value="YVTN repeat-like/Quinoprotein amine dehydrogenase"/>
    <property type="match status" value="1"/>
</dbReference>
<dbReference type="PROSITE" id="PS50294">
    <property type="entry name" value="WD_REPEATS_REGION"/>
    <property type="match status" value="1"/>
</dbReference>
<dbReference type="Proteomes" id="UP000023152">
    <property type="component" value="Unassembled WGS sequence"/>
</dbReference>
<keyword evidence="4" id="KW-0812">Transmembrane</keyword>
<gene>
    <name evidence="5" type="ORF">RFI_23324</name>
</gene>
<dbReference type="EMBL" id="ASPP01020248">
    <property type="protein sequence ID" value="ETO14047.1"/>
    <property type="molecule type" value="Genomic_DNA"/>
</dbReference>
<dbReference type="InterPro" id="IPR036322">
    <property type="entry name" value="WD40_repeat_dom_sf"/>
</dbReference>
<evidence type="ECO:0000256" key="1">
    <source>
        <dbReference type="ARBA" id="ARBA00022574"/>
    </source>
</evidence>
<dbReference type="InterPro" id="IPR001680">
    <property type="entry name" value="WD40_rpt"/>
</dbReference>
<protein>
    <submittedName>
        <fullName evidence="5">WD-repeat protein</fullName>
    </submittedName>
</protein>
<dbReference type="InterPro" id="IPR019775">
    <property type="entry name" value="WD40_repeat_CS"/>
</dbReference>
<dbReference type="GO" id="GO:0006886">
    <property type="term" value="P:intracellular protein transport"/>
    <property type="evidence" value="ECO:0007669"/>
    <property type="project" value="TreeGrafter"/>
</dbReference>
<name>X6MKR6_RETFI</name>
<feature type="repeat" description="WD" evidence="3">
    <location>
        <begin position="170"/>
        <end position="213"/>
    </location>
</feature>
<reference evidence="5 6" key="1">
    <citation type="journal article" date="2013" name="Curr. Biol.">
        <title>The Genome of the Foraminiferan Reticulomyxa filosa.</title>
        <authorList>
            <person name="Glockner G."/>
            <person name="Hulsmann N."/>
            <person name="Schleicher M."/>
            <person name="Noegel A.A."/>
            <person name="Eichinger L."/>
            <person name="Gallinger C."/>
            <person name="Pawlowski J."/>
            <person name="Sierra R."/>
            <person name="Euteneuer U."/>
            <person name="Pillet L."/>
            <person name="Moustafa A."/>
            <person name="Platzer M."/>
            <person name="Groth M."/>
            <person name="Szafranski K."/>
            <person name="Schliwa M."/>
        </authorList>
    </citation>
    <scope>NUCLEOTIDE SEQUENCE [LARGE SCALE GENOMIC DNA]</scope>
</reference>
<dbReference type="SUPFAM" id="SSF50978">
    <property type="entry name" value="WD40 repeat-like"/>
    <property type="match status" value="1"/>
</dbReference>
<evidence type="ECO:0000313" key="6">
    <source>
        <dbReference type="Proteomes" id="UP000023152"/>
    </source>
</evidence>
<dbReference type="GO" id="GO:0006888">
    <property type="term" value="P:endoplasmic reticulum to Golgi vesicle-mediated transport"/>
    <property type="evidence" value="ECO:0007669"/>
    <property type="project" value="TreeGrafter"/>
</dbReference>
<evidence type="ECO:0000256" key="4">
    <source>
        <dbReference type="SAM" id="Phobius"/>
    </source>
</evidence>
<keyword evidence="6" id="KW-1185">Reference proteome</keyword>
<dbReference type="InterPro" id="IPR050844">
    <property type="entry name" value="Coatomer_complex_subunit"/>
</dbReference>
<dbReference type="GO" id="GO:0030126">
    <property type="term" value="C:COPI vesicle coat"/>
    <property type="evidence" value="ECO:0007669"/>
    <property type="project" value="TreeGrafter"/>
</dbReference>
<keyword evidence="4" id="KW-0472">Membrane</keyword>
<dbReference type="AlphaFoldDB" id="X6MKR6"/>
<comment type="caution">
    <text evidence="5">The sequence shown here is derived from an EMBL/GenBank/DDBJ whole genome shotgun (WGS) entry which is preliminary data.</text>
</comment>
<dbReference type="GO" id="GO:0006890">
    <property type="term" value="P:retrograde vesicle-mediated transport, Golgi to endoplasmic reticulum"/>
    <property type="evidence" value="ECO:0007669"/>
    <property type="project" value="TreeGrafter"/>
</dbReference>
<evidence type="ECO:0000256" key="2">
    <source>
        <dbReference type="ARBA" id="ARBA00022737"/>
    </source>
</evidence>